<reference evidence="2 3" key="1">
    <citation type="submission" date="2016-10" db="EMBL/GenBank/DDBJ databases">
        <authorList>
            <person name="de Groot N.N."/>
        </authorList>
    </citation>
    <scope>NUCLEOTIDE SEQUENCE [LARGE SCALE GENOMIC DNA]</scope>
    <source>
        <strain evidence="2 3">DSM 19981</strain>
    </source>
</reference>
<dbReference type="SUPFAM" id="SSF53067">
    <property type="entry name" value="Actin-like ATPase domain"/>
    <property type="match status" value="1"/>
</dbReference>
<proteinExistence type="inferred from homology"/>
<protein>
    <submittedName>
        <fullName evidence="2">Sugar kinase of the NBD/HSP70 family, may contain an N-terminal HTH domain</fullName>
    </submittedName>
</protein>
<dbReference type="SUPFAM" id="SSF46785">
    <property type="entry name" value="Winged helix' DNA-binding domain"/>
    <property type="match status" value="1"/>
</dbReference>
<organism evidence="2 3">
    <name type="scientific">Falsiroseomonas stagni DSM 19981</name>
    <dbReference type="NCBI Taxonomy" id="1123062"/>
    <lineage>
        <taxon>Bacteria</taxon>
        <taxon>Pseudomonadati</taxon>
        <taxon>Pseudomonadota</taxon>
        <taxon>Alphaproteobacteria</taxon>
        <taxon>Acetobacterales</taxon>
        <taxon>Roseomonadaceae</taxon>
        <taxon>Falsiroseomonas</taxon>
    </lineage>
</organism>
<dbReference type="PANTHER" id="PTHR18964:SF149">
    <property type="entry name" value="BIFUNCTIONAL UDP-N-ACETYLGLUCOSAMINE 2-EPIMERASE_N-ACETYLMANNOSAMINE KINASE"/>
    <property type="match status" value="1"/>
</dbReference>
<dbReference type="InterPro" id="IPR043129">
    <property type="entry name" value="ATPase_NBD"/>
</dbReference>
<dbReference type="GO" id="GO:0016301">
    <property type="term" value="F:kinase activity"/>
    <property type="evidence" value="ECO:0007669"/>
    <property type="project" value="UniProtKB-KW"/>
</dbReference>
<dbReference type="Proteomes" id="UP000199473">
    <property type="component" value="Unassembled WGS sequence"/>
</dbReference>
<dbReference type="RefSeq" id="WP_175533660.1">
    <property type="nucleotide sequence ID" value="NZ_FOSQ01000001.1"/>
</dbReference>
<keyword evidence="2" id="KW-0418">Kinase</keyword>
<keyword evidence="3" id="KW-1185">Reference proteome</keyword>
<dbReference type="EMBL" id="FOSQ01000001">
    <property type="protein sequence ID" value="SFK18485.1"/>
    <property type="molecule type" value="Genomic_DNA"/>
</dbReference>
<dbReference type="InterPro" id="IPR036388">
    <property type="entry name" value="WH-like_DNA-bd_sf"/>
</dbReference>
<dbReference type="STRING" id="1123062.SAMN02745775_101275"/>
<dbReference type="Gene3D" id="3.30.420.40">
    <property type="match status" value="2"/>
</dbReference>
<evidence type="ECO:0000313" key="2">
    <source>
        <dbReference type="EMBL" id="SFK18485.1"/>
    </source>
</evidence>
<dbReference type="AlphaFoldDB" id="A0A1I3XG42"/>
<accession>A0A1I3XG42</accession>
<comment type="similarity">
    <text evidence="1">Belongs to the ROK (NagC/XylR) family.</text>
</comment>
<name>A0A1I3XG42_9PROT</name>
<dbReference type="PANTHER" id="PTHR18964">
    <property type="entry name" value="ROK (REPRESSOR, ORF, KINASE) FAMILY"/>
    <property type="match status" value="1"/>
</dbReference>
<dbReference type="InterPro" id="IPR000600">
    <property type="entry name" value="ROK"/>
</dbReference>
<dbReference type="Pfam" id="PF00480">
    <property type="entry name" value="ROK"/>
    <property type="match status" value="1"/>
</dbReference>
<dbReference type="Gene3D" id="1.10.10.10">
    <property type="entry name" value="Winged helix-like DNA-binding domain superfamily/Winged helix DNA-binding domain"/>
    <property type="match status" value="1"/>
</dbReference>
<keyword evidence="2" id="KW-0808">Transferase</keyword>
<evidence type="ECO:0000256" key="1">
    <source>
        <dbReference type="ARBA" id="ARBA00006479"/>
    </source>
</evidence>
<evidence type="ECO:0000313" key="3">
    <source>
        <dbReference type="Proteomes" id="UP000199473"/>
    </source>
</evidence>
<gene>
    <name evidence="2" type="ORF">SAMN02745775_101275</name>
</gene>
<sequence length="389" mass="40089">MSEPPRSRRQTRAAILGRLLASDGLFRPRLAAECRLTEASISRILAELREEKLVEEVRRPAPYPGGPSAMVTLRKDQRVAGLEFANDRLGVGLATLGGEVDGSARLALPAGSSPAAVDTAIADAIAELQGWCARAGAPPRQIAVSIPGHGAAPNPILPVDPGRLEAVLTKAFPGVPIAIANTVAALAAVHLHGRGAQPVEARHLFVYLGHGVGGAWVEAVTAADPIQPIEIGHVVLDPTGDACRCGHRGCLEASASTVALALLCGVEEAALVAAGAEWPSLVRMTARREAAIRQALFRVGLVIGNALNLMPATQVVLCGWPAALPPAMRDAVAEGMGRSLFGGGARAIRFIAPAIGQEPAAALAYAVHALVRQGGLARPDDNAPARLAG</sequence>
<dbReference type="InterPro" id="IPR036390">
    <property type="entry name" value="WH_DNA-bd_sf"/>
</dbReference>